<protein>
    <recommendedName>
        <fullName evidence="4">Scaffolding protein</fullName>
    </recommendedName>
</protein>
<dbReference type="AlphaFoldDB" id="A0A844QJJ1"/>
<feature type="region of interest" description="Disordered" evidence="1">
    <location>
        <begin position="323"/>
        <end position="354"/>
    </location>
</feature>
<evidence type="ECO:0000313" key="2">
    <source>
        <dbReference type="EMBL" id="MVB00057.1"/>
    </source>
</evidence>
<dbReference type="RefSeq" id="WP_156715890.1">
    <property type="nucleotide sequence ID" value="NZ_WPHG01000010.1"/>
</dbReference>
<reference evidence="2 3" key="1">
    <citation type="submission" date="2019-12" db="EMBL/GenBank/DDBJ databases">
        <title>Nitratireductor arenosus sp. nov., Isolated from sea sand, Jeju island, South Korea.</title>
        <authorList>
            <person name="Kim W."/>
        </authorList>
    </citation>
    <scope>NUCLEOTIDE SEQUENCE [LARGE SCALE GENOMIC DNA]</scope>
    <source>
        <strain evidence="2 3">CAU 1489</strain>
    </source>
</reference>
<dbReference type="Proteomes" id="UP000463224">
    <property type="component" value="Unassembled WGS sequence"/>
</dbReference>
<accession>A0A844QJJ1</accession>
<gene>
    <name evidence="2" type="ORF">GN330_22660</name>
</gene>
<proteinExistence type="predicted"/>
<keyword evidence="3" id="KW-1185">Reference proteome</keyword>
<comment type="caution">
    <text evidence="2">The sequence shown here is derived from an EMBL/GenBank/DDBJ whole genome shotgun (WGS) entry which is preliminary data.</text>
</comment>
<feature type="compositionally biased region" description="Basic and acidic residues" evidence="1">
    <location>
        <begin position="58"/>
        <end position="75"/>
    </location>
</feature>
<dbReference type="EMBL" id="WPHG01000010">
    <property type="protein sequence ID" value="MVB00057.1"/>
    <property type="molecule type" value="Genomic_DNA"/>
</dbReference>
<organism evidence="2 3">
    <name type="scientific">Nitratireductor arenosus</name>
    <dbReference type="NCBI Taxonomy" id="2682096"/>
    <lineage>
        <taxon>Bacteria</taxon>
        <taxon>Pseudomonadati</taxon>
        <taxon>Pseudomonadota</taxon>
        <taxon>Alphaproteobacteria</taxon>
        <taxon>Hyphomicrobiales</taxon>
        <taxon>Phyllobacteriaceae</taxon>
        <taxon>Nitratireductor</taxon>
    </lineage>
</organism>
<evidence type="ECO:0000313" key="3">
    <source>
        <dbReference type="Proteomes" id="UP000463224"/>
    </source>
</evidence>
<evidence type="ECO:0000256" key="1">
    <source>
        <dbReference type="SAM" id="MobiDB-lite"/>
    </source>
</evidence>
<feature type="region of interest" description="Disordered" evidence="1">
    <location>
        <begin position="1"/>
        <end position="20"/>
    </location>
</feature>
<feature type="region of interest" description="Disordered" evidence="1">
    <location>
        <begin position="27"/>
        <end position="111"/>
    </location>
</feature>
<sequence>MTDEAMNVDTASAIEEEVSLRDTIKAEFERSSNPPVEENVAAPVDEDAIGLGADTAEQDARGRDEKGRFKAKEGDSDPAAEVQDSGEQEAAQTADENAASDKYAGPPPGWSVASKAAFDELPESVRLDIAKREREIDQGFAKLKEYKPLERFVETAKQHGMEPAEFFESYRRAEEYLQRDPQNAILWLCQNYGVDPSQIGGQKANEQTADAQQADPAMQPLLQEINSLKQQLARVNTLEQTVYGEKQAQATSKVEAFFSDPKNKFAENVAPQMLGLIQQANASGQPVDLNQIYETACYMNPEVRDALIKERLNADAKAKAAKAKQAADQARQAGASITGGPAATQAGAEPDSENLRALLEQNYAAMQGRT</sequence>
<name>A0A844QJJ1_9HYPH</name>
<feature type="compositionally biased region" description="Low complexity" evidence="1">
    <location>
        <begin position="323"/>
        <end position="335"/>
    </location>
</feature>
<evidence type="ECO:0008006" key="4">
    <source>
        <dbReference type="Google" id="ProtNLM"/>
    </source>
</evidence>